<keyword evidence="2" id="KW-0695">RNA-directed DNA polymerase</keyword>
<name>A0A2U1QFN7_ARTAN</name>
<reference evidence="2 3" key="1">
    <citation type="journal article" date="2018" name="Mol. Plant">
        <title>The genome of Artemisia annua provides insight into the evolution of Asteraceae family and artemisinin biosynthesis.</title>
        <authorList>
            <person name="Shen Q."/>
            <person name="Zhang L."/>
            <person name="Liao Z."/>
            <person name="Wang S."/>
            <person name="Yan T."/>
            <person name="Shi P."/>
            <person name="Liu M."/>
            <person name="Fu X."/>
            <person name="Pan Q."/>
            <person name="Wang Y."/>
            <person name="Lv Z."/>
            <person name="Lu X."/>
            <person name="Zhang F."/>
            <person name="Jiang W."/>
            <person name="Ma Y."/>
            <person name="Chen M."/>
            <person name="Hao X."/>
            <person name="Li L."/>
            <person name="Tang Y."/>
            <person name="Lv G."/>
            <person name="Zhou Y."/>
            <person name="Sun X."/>
            <person name="Brodelius P.E."/>
            <person name="Rose J.K.C."/>
            <person name="Tang K."/>
        </authorList>
    </citation>
    <scope>NUCLEOTIDE SEQUENCE [LARGE SCALE GENOMIC DNA]</scope>
    <source>
        <strain evidence="3">cv. Huhao1</strain>
        <tissue evidence="2">Leaf</tissue>
    </source>
</reference>
<organism evidence="2 3">
    <name type="scientific">Artemisia annua</name>
    <name type="common">Sweet wormwood</name>
    <dbReference type="NCBI Taxonomy" id="35608"/>
    <lineage>
        <taxon>Eukaryota</taxon>
        <taxon>Viridiplantae</taxon>
        <taxon>Streptophyta</taxon>
        <taxon>Embryophyta</taxon>
        <taxon>Tracheophyta</taxon>
        <taxon>Spermatophyta</taxon>
        <taxon>Magnoliopsida</taxon>
        <taxon>eudicotyledons</taxon>
        <taxon>Gunneridae</taxon>
        <taxon>Pentapetalae</taxon>
        <taxon>asterids</taxon>
        <taxon>campanulids</taxon>
        <taxon>Asterales</taxon>
        <taxon>Asteraceae</taxon>
        <taxon>Asteroideae</taxon>
        <taxon>Anthemideae</taxon>
        <taxon>Artemisiinae</taxon>
        <taxon>Artemisia</taxon>
    </lineage>
</organism>
<evidence type="ECO:0000313" key="3">
    <source>
        <dbReference type="Proteomes" id="UP000245207"/>
    </source>
</evidence>
<proteinExistence type="predicted"/>
<keyword evidence="3" id="KW-1185">Reference proteome</keyword>
<feature type="compositionally biased region" description="Basic and acidic residues" evidence="1">
    <location>
        <begin position="9"/>
        <end position="21"/>
    </location>
</feature>
<dbReference type="AlphaFoldDB" id="A0A2U1QFN7"/>
<keyword evidence="2" id="KW-0548">Nucleotidyltransferase</keyword>
<accession>A0A2U1QFN7</accession>
<evidence type="ECO:0000313" key="2">
    <source>
        <dbReference type="EMBL" id="PWA96812.1"/>
    </source>
</evidence>
<protein>
    <submittedName>
        <fullName evidence="2">Reverse transcriptase domain-containing protein</fullName>
    </submittedName>
</protein>
<sequence>MNFDLGDDEEHREKEVTESSKEGSLLDMKISDDDVGVACTPEVVELEVVYLCNNGKDKETVYNADFPPLCASTRIGVNTVNTKCVSDVGEINVSLHVPTNLNCGITDLSKNDVDCAKNSMRNSNKSNVMNSLDIRPKSLERSFVDTIKPKEKYIVSNACFARVLVEIQANQEFKEKVKICYQYKGHVFVESKFVKVEYSWKPPKCSHCKVFGHGDSNCDILRKLFY</sequence>
<evidence type="ECO:0000256" key="1">
    <source>
        <dbReference type="SAM" id="MobiDB-lite"/>
    </source>
</evidence>
<dbReference type="EMBL" id="PKPP01000158">
    <property type="protein sequence ID" value="PWA96812.1"/>
    <property type="molecule type" value="Genomic_DNA"/>
</dbReference>
<gene>
    <name evidence="2" type="ORF">CTI12_AA038050</name>
</gene>
<comment type="caution">
    <text evidence="2">The sequence shown here is derived from an EMBL/GenBank/DDBJ whole genome shotgun (WGS) entry which is preliminary data.</text>
</comment>
<keyword evidence="2" id="KW-0808">Transferase</keyword>
<dbReference type="OrthoDB" id="10340805at2759"/>
<dbReference type="GO" id="GO:0003964">
    <property type="term" value="F:RNA-directed DNA polymerase activity"/>
    <property type="evidence" value="ECO:0007669"/>
    <property type="project" value="UniProtKB-KW"/>
</dbReference>
<feature type="region of interest" description="Disordered" evidence="1">
    <location>
        <begin position="1"/>
        <end position="24"/>
    </location>
</feature>
<dbReference type="Proteomes" id="UP000245207">
    <property type="component" value="Unassembled WGS sequence"/>
</dbReference>